<dbReference type="Proteomes" id="UP000320475">
    <property type="component" value="Unassembled WGS sequence"/>
</dbReference>
<dbReference type="EMBL" id="QEAN01000337">
    <property type="protein sequence ID" value="TPX39829.1"/>
    <property type="molecule type" value="Genomic_DNA"/>
</dbReference>
<accession>A0A507CJV2</accession>
<dbReference type="AlphaFoldDB" id="A0A507CJV2"/>
<evidence type="ECO:0008006" key="5">
    <source>
        <dbReference type="Google" id="ProtNLM"/>
    </source>
</evidence>
<dbReference type="Proteomes" id="UP000317494">
    <property type="component" value="Unassembled WGS sequence"/>
</dbReference>
<evidence type="ECO:0000313" key="3">
    <source>
        <dbReference type="Proteomes" id="UP000317494"/>
    </source>
</evidence>
<proteinExistence type="predicted"/>
<dbReference type="SUPFAM" id="SSF47954">
    <property type="entry name" value="Cyclin-like"/>
    <property type="match status" value="2"/>
</dbReference>
<protein>
    <recommendedName>
        <fullName evidence="5">Cyclin N-terminal domain-containing protein</fullName>
    </recommendedName>
</protein>
<dbReference type="EMBL" id="QEAM01000326">
    <property type="protein sequence ID" value="TPX41352.1"/>
    <property type="molecule type" value="Genomic_DNA"/>
</dbReference>
<dbReference type="GO" id="GO:0016538">
    <property type="term" value="F:cyclin-dependent protein serine/threonine kinase regulator activity"/>
    <property type="evidence" value="ECO:0007669"/>
    <property type="project" value="InterPro"/>
</dbReference>
<dbReference type="InterPro" id="IPR043198">
    <property type="entry name" value="Cyclin/Ssn8"/>
</dbReference>
<dbReference type="InterPro" id="IPR036915">
    <property type="entry name" value="Cyclin-like_sf"/>
</dbReference>
<dbReference type="VEuPathDB" id="FungiDB:SeMB42_g06229"/>
<dbReference type="Gene3D" id="1.10.472.10">
    <property type="entry name" value="Cyclin-like"/>
    <property type="match status" value="1"/>
</dbReference>
<comment type="caution">
    <text evidence="1">The sequence shown here is derived from an EMBL/GenBank/DDBJ whole genome shotgun (WGS) entry which is preliminary data.</text>
</comment>
<dbReference type="STRING" id="286115.A0A507CJV2"/>
<dbReference type="GO" id="GO:0006357">
    <property type="term" value="P:regulation of transcription by RNA polymerase II"/>
    <property type="evidence" value="ECO:0007669"/>
    <property type="project" value="InterPro"/>
</dbReference>
<dbReference type="OrthoDB" id="25002at2759"/>
<keyword evidence="3" id="KW-1185">Reference proteome</keyword>
<evidence type="ECO:0000313" key="4">
    <source>
        <dbReference type="Proteomes" id="UP000320475"/>
    </source>
</evidence>
<reference evidence="3 4" key="1">
    <citation type="journal article" date="2019" name="Sci. Rep.">
        <title>Comparative genomics of chytrid fungi reveal insights into the obligate biotrophic and pathogenic lifestyle of Synchytrium endobioticum.</title>
        <authorList>
            <person name="van de Vossenberg B.T.L.H."/>
            <person name="Warris S."/>
            <person name="Nguyen H.D.T."/>
            <person name="van Gent-Pelzer M.P.E."/>
            <person name="Joly D.L."/>
            <person name="van de Geest H.C."/>
            <person name="Bonants P.J.M."/>
            <person name="Smith D.S."/>
            <person name="Levesque C.A."/>
            <person name="van der Lee T.A.J."/>
        </authorList>
    </citation>
    <scope>NUCLEOTIDE SEQUENCE [LARGE SCALE GENOMIC DNA]</scope>
    <source>
        <strain evidence="2 4">LEV6574</strain>
        <strain evidence="1 3">MB42</strain>
    </source>
</reference>
<sequence>MDHFAAANVLRLLSISGHLLRLPATTRATAVVLFHRVNDYLKTTDMSNVPQDALREQALVMALLNLASKQTESHRKLRDIVNCTYWAYNHNASQDKGHLQIGKEYWTWRDILVTTELVVLRILNFDLQVHLPFQWLPEIIDDICAQDKWDFSGGVGGRNAILLAQVSWDYVCLAVSVERIVTKHSALSLALACVFVAMKAAKFRLPWTVEKWCGPYQKQGSCTVDQLRDAIKDMSRFA</sequence>
<name>A0A507CJV2_9FUNG</name>
<evidence type="ECO:0000313" key="2">
    <source>
        <dbReference type="EMBL" id="TPX41352.1"/>
    </source>
</evidence>
<gene>
    <name evidence="2" type="ORF">SeLEV6574_g06131</name>
    <name evidence="1" type="ORF">SeMB42_g06229</name>
</gene>
<dbReference type="PANTHER" id="PTHR10026">
    <property type="entry name" value="CYCLIN"/>
    <property type="match status" value="1"/>
</dbReference>
<organism evidence="1 3">
    <name type="scientific">Synchytrium endobioticum</name>
    <dbReference type="NCBI Taxonomy" id="286115"/>
    <lineage>
        <taxon>Eukaryota</taxon>
        <taxon>Fungi</taxon>
        <taxon>Fungi incertae sedis</taxon>
        <taxon>Chytridiomycota</taxon>
        <taxon>Chytridiomycota incertae sedis</taxon>
        <taxon>Chytridiomycetes</taxon>
        <taxon>Synchytriales</taxon>
        <taxon>Synchytriaceae</taxon>
        <taxon>Synchytrium</taxon>
    </lineage>
</organism>
<evidence type="ECO:0000313" key="1">
    <source>
        <dbReference type="EMBL" id="TPX39829.1"/>
    </source>
</evidence>